<dbReference type="GO" id="GO:0005543">
    <property type="term" value="F:phospholipid binding"/>
    <property type="evidence" value="ECO:0007669"/>
    <property type="project" value="TreeGrafter"/>
</dbReference>
<dbReference type="GO" id="GO:0005509">
    <property type="term" value="F:calcium ion binding"/>
    <property type="evidence" value="ECO:0007669"/>
    <property type="project" value="InterPro"/>
</dbReference>
<feature type="disulfide bond" evidence="6">
    <location>
        <begin position="90"/>
        <end position="101"/>
    </location>
</feature>
<comment type="subcellular location">
    <subcellularLocation>
        <location evidence="1 8">Secreted</location>
    </subcellularLocation>
</comment>
<reference evidence="11" key="1">
    <citation type="submission" date="2025-08" db="UniProtKB">
        <authorList>
            <consortium name="RefSeq"/>
        </authorList>
    </citation>
    <scope>IDENTIFICATION</scope>
    <source>
        <tissue evidence="11">Liver</tissue>
    </source>
</reference>
<dbReference type="InterPro" id="IPR033112">
    <property type="entry name" value="PLA2_Asp_AS"/>
</dbReference>
<dbReference type="CDD" id="cd00125">
    <property type="entry name" value="PLA2c"/>
    <property type="match status" value="1"/>
</dbReference>
<feature type="binding site" evidence="5">
    <location>
        <position position="44"/>
    </location>
    <ligand>
        <name>Ca(2+)</name>
        <dbReference type="ChEBI" id="CHEBI:29108"/>
    </ligand>
</feature>
<keyword evidence="3 6" id="KW-1015">Disulfide bond</keyword>
<comment type="cofactor">
    <cofactor evidence="5">
        <name>Ca(2+)</name>
        <dbReference type="ChEBI" id="CHEBI:29108"/>
    </cofactor>
    <text evidence="5">Binds 1 Ca(2+) ion per subunit.</text>
</comment>
<dbReference type="Pfam" id="PF00068">
    <property type="entry name" value="Phospholip_A2_1"/>
    <property type="match status" value="1"/>
</dbReference>
<dbReference type="GO" id="GO:0047498">
    <property type="term" value="F:calcium-dependent phospholipase A2 activity"/>
    <property type="evidence" value="ECO:0007669"/>
    <property type="project" value="TreeGrafter"/>
</dbReference>
<feature type="binding site" evidence="5">
    <location>
        <position position="46"/>
    </location>
    <ligand>
        <name>Ca(2+)</name>
        <dbReference type="ChEBI" id="CHEBI:29108"/>
    </ligand>
</feature>
<organism evidence="10 11">
    <name type="scientific">Python bivittatus</name>
    <name type="common">Burmese python</name>
    <name type="synonym">Python molurus bivittatus</name>
    <dbReference type="NCBI Taxonomy" id="176946"/>
    <lineage>
        <taxon>Eukaryota</taxon>
        <taxon>Metazoa</taxon>
        <taxon>Chordata</taxon>
        <taxon>Craniata</taxon>
        <taxon>Vertebrata</taxon>
        <taxon>Euteleostomi</taxon>
        <taxon>Lepidosauria</taxon>
        <taxon>Squamata</taxon>
        <taxon>Bifurcata</taxon>
        <taxon>Unidentata</taxon>
        <taxon>Episquamata</taxon>
        <taxon>Toxicofera</taxon>
        <taxon>Serpentes</taxon>
        <taxon>Henophidia</taxon>
        <taxon>Pythonidae</taxon>
        <taxon>Python</taxon>
    </lineage>
</organism>
<dbReference type="PANTHER" id="PTHR11716:SF9">
    <property type="entry name" value="PHOSPHOLIPASE A2, MEMBRANE ASSOCIATED"/>
    <property type="match status" value="1"/>
</dbReference>
<sequence>MKTFWGLVVLLVGAEGNFFQLGKMIQEETGKSVLAYVWYGCYCGKGRTGQPLDATDSCCKTHNCCYGNLTTCKPKLNIYEYTRQDGVIICGTKSWCKKQICECDKALAICLRENLDTYNEGYTVYWNLKCGKEPLKC</sequence>
<proteinExistence type="inferred from homology"/>
<evidence type="ECO:0000256" key="1">
    <source>
        <dbReference type="ARBA" id="ARBA00004613"/>
    </source>
</evidence>
<keyword evidence="5" id="KW-0106">Calcium</keyword>
<dbReference type="GeneID" id="103057730"/>
<keyword evidence="2 8" id="KW-0964">Secreted</keyword>
<feature type="disulfide bond" evidence="6">
    <location>
        <begin position="72"/>
        <end position="96"/>
    </location>
</feature>
<dbReference type="Gene3D" id="1.20.90.10">
    <property type="entry name" value="Phospholipase A2 domain"/>
    <property type="match status" value="1"/>
</dbReference>
<dbReference type="InterPro" id="IPR001211">
    <property type="entry name" value="PLA2"/>
</dbReference>
<dbReference type="SUPFAM" id="SSF48619">
    <property type="entry name" value="Phospholipase A2, PLA2"/>
    <property type="match status" value="1"/>
</dbReference>
<evidence type="ECO:0000256" key="3">
    <source>
        <dbReference type="ARBA" id="ARBA00023157"/>
    </source>
</evidence>
<dbReference type="PANTHER" id="PTHR11716">
    <property type="entry name" value="PHOSPHOLIPASE A2 FAMILY MEMBER"/>
    <property type="match status" value="1"/>
</dbReference>
<feature type="binding site" evidence="5">
    <location>
        <position position="42"/>
    </location>
    <ligand>
        <name>Ca(2+)</name>
        <dbReference type="ChEBI" id="CHEBI:29108"/>
    </ligand>
</feature>
<evidence type="ECO:0000259" key="9">
    <source>
        <dbReference type="SMART" id="SM00085"/>
    </source>
</evidence>
<comment type="similarity">
    <text evidence="7">Belongs to the phospholipase A2 family.</text>
</comment>
<feature type="domain" description="Phospholipase A2-like central" evidence="9">
    <location>
        <begin position="17"/>
        <end position="131"/>
    </location>
</feature>
<evidence type="ECO:0000256" key="8">
    <source>
        <dbReference type="RuleBase" id="RU361236"/>
    </source>
</evidence>
<dbReference type="GO" id="GO:0050482">
    <property type="term" value="P:arachidonate secretion"/>
    <property type="evidence" value="ECO:0007669"/>
    <property type="project" value="InterPro"/>
</dbReference>
<dbReference type="InterPro" id="IPR016090">
    <property type="entry name" value="PLA2-like_dom"/>
</dbReference>
<dbReference type="GO" id="GO:0005576">
    <property type="term" value="C:extracellular region"/>
    <property type="evidence" value="ECO:0007669"/>
    <property type="project" value="UniProtKB-SubCell"/>
</dbReference>
<dbReference type="AlphaFoldDB" id="A0A9F2RFI1"/>
<protein>
    <submittedName>
        <fullName evidence="11">Basic phospholipase A2 Tbo-G6D49-like</fullName>
    </submittedName>
</protein>
<feature type="disulfide bond" evidence="6">
    <location>
        <begin position="65"/>
        <end position="103"/>
    </location>
</feature>
<accession>A0A9F2RFI1</accession>
<evidence type="ECO:0000313" key="10">
    <source>
        <dbReference type="Proteomes" id="UP000695026"/>
    </source>
</evidence>
<feature type="disulfide bond" evidence="6">
    <location>
        <begin position="43"/>
        <end position="59"/>
    </location>
</feature>
<evidence type="ECO:0000256" key="7">
    <source>
        <dbReference type="RuleBase" id="RU003654"/>
    </source>
</evidence>
<dbReference type="OrthoDB" id="5841574at2759"/>
<dbReference type="GO" id="GO:0006644">
    <property type="term" value="P:phospholipid metabolic process"/>
    <property type="evidence" value="ECO:0007669"/>
    <property type="project" value="InterPro"/>
</dbReference>
<dbReference type="PRINTS" id="PR00389">
    <property type="entry name" value="PHPHLIPASEA2"/>
</dbReference>
<dbReference type="OMA" id="WCKRESC"/>
<dbReference type="Proteomes" id="UP000695026">
    <property type="component" value="Unplaced"/>
</dbReference>
<dbReference type="KEGG" id="pbi:103057730"/>
<keyword evidence="8" id="KW-0732">Signal</keyword>
<gene>
    <name evidence="11" type="primary">LOC103057730</name>
</gene>
<evidence type="ECO:0000313" key="11">
    <source>
        <dbReference type="RefSeq" id="XP_007445313.1"/>
    </source>
</evidence>
<feature type="signal peptide" evidence="8">
    <location>
        <begin position="1"/>
        <end position="16"/>
    </location>
</feature>
<dbReference type="InterPro" id="IPR036444">
    <property type="entry name" value="PLipase_A2_dom_sf"/>
</dbReference>
<dbReference type="PROSITE" id="PS00118">
    <property type="entry name" value="PA2_HIS"/>
    <property type="match status" value="1"/>
</dbReference>
<keyword evidence="5" id="KW-0479">Metal-binding</keyword>
<dbReference type="RefSeq" id="XP_007445313.1">
    <property type="nucleotide sequence ID" value="XM_007445251.3"/>
</dbReference>
<evidence type="ECO:0000256" key="2">
    <source>
        <dbReference type="ARBA" id="ARBA00022525"/>
    </source>
</evidence>
<evidence type="ECO:0000256" key="4">
    <source>
        <dbReference type="PIRSR" id="PIRSR601211-1"/>
    </source>
</evidence>
<dbReference type="PROSITE" id="PS00119">
    <property type="entry name" value="PA2_ASP"/>
    <property type="match status" value="1"/>
</dbReference>
<feature type="disulfide bond" evidence="6">
    <location>
        <begin position="58"/>
        <end position="110"/>
    </location>
</feature>
<feature type="active site" evidence="4">
    <location>
        <position position="62"/>
    </location>
</feature>
<dbReference type="InterPro" id="IPR033113">
    <property type="entry name" value="PLA2_histidine"/>
</dbReference>
<dbReference type="SMART" id="SM00085">
    <property type="entry name" value="PA2c"/>
    <property type="match status" value="1"/>
</dbReference>
<dbReference type="FunFam" id="1.20.90.10:FF:000001">
    <property type="entry name" value="Basic phospholipase A2 homolog"/>
    <property type="match status" value="1"/>
</dbReference>
<evidence type="ECO:0000256" key="5">
    <source>
        <dbReference type="PIRSR" id="PIRSR601211-2"/>
    </source>
</evidence>
<keyword evidence="10" id="KW-1185">Reference proteome</keyword>
<evidence type="ECO:0000256" key="6">
    <source>
        <dbReference type="PIRSR" id="PIRSR601211-3"/>
    </source>
</evidence>
<feature type="chain" id="PRO_5039961904" evidence="8">
    <location>
        <begin position="17"/>
        <end position="137"/>
    </location>
</feature>
<feature type="active site" evidence="4">
    <location>
        <position position="104"/>
    </location>
</feature>
<dbReference type="GO" id="GO:0042130">
    <property type="term" value="P:negative regulation of T cell proliferation"/>
    <property type="evidence" value="ECO:0007669"/>
    <property type="project" value="TreeGrafter"/>
</dbReference>
<name>A0A9F2RFI1_PYTBI</name>
<dbReference type="GO" id="GO:0016042">
    <property type="term" value="P:lipid catabolic process"/>
    <property type="evidence" value="ECO:0007669"/>
    <property type="project" value="InterPro"/>
</dbReference>